<evidence type="ECO:0000313" key="2">
    <source>
        <dbReference type="Proteomes" id="UP000662747"/>
    </source>
</evidence>
<accession>A0ABX7P9J6</accession>
<organism evidence="1 2">
    <name type="scientific">Pyxidicoccus parkwayensis</name>
    <dbReference type="NCBI Taxonomy" id="2813578"/>
    <lineage>
        <taxon>Bacteria</taxon>
        <taxon>Pseudomonadati</taxon>
        <taxon>Myxococcota</taxon>
        <taxon>Myxococcia</taxon>
        <taxon>Myxococcales</taxon>
        <taxon>Cystobacterineae</taxon>
        <taxon>Myxococcaceae</taxon>
        <taxon>Pyxidicoccus</taxon>
    </lineage>
</organism>
<keyword evidence="2" id="KW-1185">Reference proteome</keyword>
<evidence type="ECO:0000313" key="1">
    <source>
        <dbReference type="EMBL" id="QSQ27119.1"/>
    </source>
</evidence>
<evidence type="ECO:0008006" key="3">
    <source>
        <dbReference type="Google" id="ProtNLM"/>
    </source>
</evidence>
<gene>
    <name evidence="1" type="ORF">JY651_20355</name>
</gene>
<dbReference type="EMBL" id="CP071090">
    <property type="protein sequence ID" value="QSQ27119.1"/>
    <property type="molecule type" value="Genomic_DNA"/>
</dbReference>
<proteinExistence type="predicted"/>
<sequence length="349" mass="39634">MPPGVSFTTDDSKDWQLPVASPGLILDVPAKGHWLRRPSLHLEAAPRYRLRLVGEGQSRLWVRIDSYWDRCILVRGPVPTRGVLPALSAPEVRAVDEAPGTPEWWEAWTWQLGRMLVEAPASVLHTGRWCLRSMRTISADKAPRHAVSPMEWAFGQLPVAPHSLEAVLRFQTAWEEDWWAERPEEKPGAVLPLREPSDAEHGRIKSWRKRARDGTLPPAVLLHVDILSKWLVLDGHDRIQAALLEGVEPPLLGLWPFVETRRPASRVREEGALLSAELQLRSGATPEVIDRVNRMLVRNFDWPERGSVSRAWPIPGGFEAWRAELLAWRGQNPVTLDERDWDWLVSPQA</sequence>
<dbReference type="Proteomes" id="UP000662747">
    <property type="component" value="Chromosome"/>
</dbReference>
<reference evidence="1 2" key="1">
    <citation type="submission" date="2021-02" db="EMBL/GenBank/DDBJ databases">
        <title>De Novo genome assembly of isolated myxobacteria.</title>
        <authorList>
            <person name="Stevens D.C."/>
        </authorList>
    </citation>
    <scope>NUCLEOTIDE SEQUENCE [LARGE SCALE GENOMIC DNA]</scope>
    <source>
        <strain evidence="2">SCPEA02</strain>
    </source>
</reference>
<protein>
    <recommendedName>
        <fullName evidence="3">Aminoglycoside phosphotransferase domain-containing protein</fullName>
    </recommendedName>
</protein>
<dbReference type="RefSeq" id="WP_206728646.1">
    <property type="nucleotide sequence ID" value="NZ_CP071090.1"/>
</dbReference>
<name>A0ABX7P9J6_9BACT</name>